<dbReference type="PANTHER" id="PTHR36934">
    <property type="entry name" value="BLR0278 PROTEIN"/>
    <property type="match status" value="1"/>
</dbReference>
<organism evidence="4 5">
    <name type="scientific">Desulfovibrio desulfuricans</name>
    <dbReference type="NCBI Taxonomy" id="876"/>
    <lineage>
        <taxon>Bacteria</taxon>
        <taxon>Pseudomonadati</taxon>
        <taxon>Thermodesulfobacteriota</taxon>
        <taxon>Desulfovibrionia</taxon>
        <taxon>Desulfovibrionales</taxon>
        <taxon>Desulfovibrionaceae</taxon>
        <taxon>Desulfovibrio</taxon>
    </lineage>
</organism>
<feature type="active site" evidence="1">
    <location>
        <position position="73"/>
    </location>
</feature>
<dbReference type="InterPro" id="IPR054485">
    <property type="entry name" value="FlK-like_dom"/>
</dbReference>
<feature type="binding site" evidence="2">
    <location>
        <position position="119"/>
    </location>
    <ligand>
        <name>substrate</name>
    </ligand>
</feature>
<proteinExistence type="predicted"/>
<dbReference type="EMBL" id="FPIW01000007">
    <property type="protein sequence ID" value="SFW27673.1"/>
    <property type="molecule type" value="Genomic_DNA"/>
</dbReference>
<evidence type="ECO:0000259" key="3">
    <source>
        <dbReference type="Pfam" id="PF22636"/>
    </source>
</evidence>
<feature type="active site" evidence="1">
    <location>
        <position position="44"/>
    </location>
</feature>
<feature type="binding site" evidence="2">
    <location>
        <position position="66"/>
    </location>
    <ligand>
        <name>substrate</name>
    </ligand>
</feature>
<feature type="active site" evidence="1">
    <location>
        <position position="36"/>
    </location>
</feature>
<dbReference type="Proteomes" id="UP000182680">
    <property type="component" value="Unassembled WGS sequence"/>
</dbReference>
<dbReference type="Gene3D" id="3.10.129.10">
    <property type="entry name" value="Hotdog Thioesterase"/>
    <property type="match status" value="1"/>
</dbReference>
<reference evidence="5" key="1">
    <citation type="submission" date="2016-11" db="EMBL/GenBank/DDBJ databases">
        <authorList>
            <person name="Jaros S."/>
            <person name="Januszkiewicz K."/>
            <person name="Wedrychowicz H."/>
        </authorList>
    </citation>
    <scope>NUCLEOTIDE SEQUENCE [LARGE SCALE GENOMIC DNA]</scope>
    <source>
        <strain evidence="5">DSM 7057</strain>
    </source>
</reference>
<dbReference type="PIRSF" id="PIRSF014972">
    <property type="entry name" value="FlK"/>
    <property type="match status" value="1"/>
</dbReference>
<gene>
    <name evidence="4" type="ORF">SAMN02910291_00669</name>
</gene>
<feature type="domain" description="Fluoroacetyl-CoA-specific thioesterase-like" evidence="3">
    <location>
        <begin position="17"/>
        <end position="125"/>
    </location>
</feature>
<feature type="binding site" evidence="2">
    <location>
        <position position="66"/>
    </location>
    <ligand>
        <name>CoA</name>
        <dbReference type="ChEBI" id="CHEBI:57287"/>
    </ligand>
</feature>
<name>A0AA94HRB9_DESDE</name>
<accession>A0AA94HRB9</accession>
<protein>
    <submittedName>
        <fullName evidence="4">Predicted thioesterase</fullName>
    </submittedName>
</protein>
<dbReference type="OMA" id="KIGEGIH"/>
<sequence>MKKKLEPGLSGTLEITVSEAMLACNVGSGLVDVFSTAMMIAWMEATAVATVQEILDHQGLGMTTVGTKVDISHMAATPCGMKVIFTAELVGMSSNGKGLTFKVSARDEVGLIGEGLHERVVVHKEKFESRTRDRKLCGC</sequence>
<dbReference type="SUPFAM" id="SSF54637">
    <property type="entry name" value="Thioesterase/thiol ester dehydrase-isomerase"/>
    <property type="match status" value="1"/>
</dbReference>
<evidence type="ECO:0000256" key="1">
    <source>
        <dbReference type="PIRSR" id="PIRSR014972-1"/>
    </source>
</evidence>
<dbReference type="RefSeq" id="WP_012623732.1">
    <property type="nucleotide sequence ID" value="NZ_FPIW01000007.1"/>
</dbReference>
<dbReference type="InterPro" id="IPR029069">
    <property type="entry name" value="HotDog_dom_sf"/>
</dbReference>
<evidence type="ECO:0000313" key="5">
    <source>
        <dbReference type="Proteomes" id="UP000182680"/>
    </source>
</evidence>
<evidence type="ECO:0000256" key="2">
    <source>
        <dbReference type="PIRSR" id="PIRSR014972-2"/>
    </source>
</evidence>
<dbReference type="PANTHER" id="PTHR36934:SF1">
    <property type="entry name" value="THIOESTERASE DOMAIN-CONTAINING PROTEIN"/>
    <property type="match status" value="1"/>
</dbReference>
<dbReference type="InterPro" id="IPR025540">
    <property type="entry name" value="FlK"/>
</dbReference>
<evidence type="ECO:0000313" key="4">
    <source>
        <dbReference type="EMBL" id="SFW27673.1"/>
    </source>
</evidence>
<dbReference type="Pfam" id="PF22636">
    <property type="entry name" value="FlK"/>
    <property type="match status" value="1"/>
</dbReference>
<dbReference type="AlphaFoldDB" id="A0AA94HRB9"/>
<comment type="caution">
    <text evidence="4">The sequence shown here is derived from an EMBL/GenBank/DDBJ whole genome shotgun (WGS) entry which is preliminary data.</text>
</comment>